<proteinExistence type="predicted"/>
<gene>
    <name evidence="1" type="ORF">OOU_Y34scaffold00203g71</name>
</gene>
<accession>A0AA97P6I7</accession>
<dbReference type="EMBL" id="JH793138">
    <property type="protein sequence ID" value="ELQ42582.1"/>
    <property type="molecule type" value="Genomic_DNA"/>
</dbReference>
<dbReference type="AlphaFoldDB" id="A0AA97P6I7"/>
<organism evidence="1">
    <name type="scientific">Pyricularia oryzae (strain Y34)</name>
    <name type="common">Rice blast fungus</name>
    <name type="synonym">Magnaporthe oryzae</name>
    <dbReference type="NCBI Taxonomy" id="1143189"/>
    <lineage>
        <taxon>Eukaryota</taxon>
        <taxon>Fungi</taxon>
        <taxon>Dikarya</taxon>
        <taxon>Ascomycota</taxon>
        <taxon>Pezizomycotina</taxon>
        <taxon>Sordariomycetes</taxon>
        <taxon>Sordariomycetidae</taxon>
        <taxon>Magnaporthales</taxon>
        <taxon>Pyriculariaceae</taxon>
        <taxon>Pyricularia</taxon>
    </lineage>
</organism>
<evidence type="ECO:0000313" key="1">
    <source>
        <dbReference type="EMBL" id="ELQ42582.1"/>
    </source>
</evidence>
<dbReference type="Proteomes" id="UP000011086">
    <property type="component" value="Unassembled WGS sequence"/>
</dbReference>
<reference evidence="1" key="1">
    <citation type="journal article" date="2012" name="PLoS Genet.">
        <title>Comparative analysis of the genomes of two field isolates of the rice blast fungus Magnaporthe oryzae.</title>
        <authorList>
            <person name="Xue M."/>
            <person name="Yang J."/>
            <person name="Li Z."/>
            <person name="Hu S."/>
            <person name="Yao N."/>
            <person name="Dean R.A."/>
            <person name="Zhao W."/>
            <person name="Shen M."/>
            <person name="Zhang H."/>
            <person name="Li C."/>
            <person name="Liu L."/>
            <person name="Cao L."/>
            <person name="Xu X."/>
            <person name="Xing Y."/>
            <person name="Hsiang T."/>
            <person name="Zhang Z."/>
            <person name="Xu J.R."/>
            <person name="Peng Y.L."/>
        </authorList>
    </citation>
    <scope>NUCLEOTIDE SEQUENCE</scope>
    <source>
        <strain evidence="1">Y34</strain>
    </source>
</reference>
<sequence length="38" mass="4498">MRRVNQKDNDRRPPYVVHEEAELILGVDRQYCVPKESG</sequence>
<protein>
    <submittedName>
        <fullName evidence="1">Uncharacterized protein</fullName>
    </submittedName>
</protein>
<name>A0AA97P6I7_PYRO3</name>